<dbReference type="AlphaFoldDB" id="A0A5C4M8I0"/>
<dbReference type="GO" id="GO:0009306">
    <property type="term" value="P:protein secretion"/>
    <property type="evidence" value="ECO:0007669"/>
    <property type="project" value="InterPro"/>
</dbReference>
<dbReference type="Pfam" id="PF10824">
    <property type="entry name" value="T7SS_ESX_EspC"/>
    <property type="match status" value="1"/>
</dbReference>
<accession>A0A5C4M8I0</accession>
<evidence type="ECO:0008006" key="3">
    <source>
        <dbReference type="Google" id="ProtNLM"/>
    </source>
</evidence>
<keyword evidence="2" id="KW-1185">Reference proteome</keyword>
<protein>
    <recommendedName>
        <fullName evidence="3">ESX-1 secretion-associated protein</fullName>
    </recommendedName>
</protein>
<reference evidence="1 2" key="1">
    <citation type="submission" date="2019-06" db="EMBL/GenBank/DDBJ databases">
        <title>Amycolatopsis alkalitolerans sp. nov., isolated from Gastrodia elata Blume.</title>
        <authorList>
            <person name="Narsing Rao M.P."/>
            <person name="Li W.J."/>
        </authorList>
    </citation>
    <scope>NUCLEOTIDE SEQUENCE [LARGE SCALE GENOMIC DNA]</scope>
    <source>
        <strain evidence="1 2">SYSUP0005</strain>
    </source>
</reference>
<comment type="caution">
    <text evidence="1">The sequence shown here is derived from an EMBL/GenBank/DDBJ whole genome shotgun (WGS) entry which is preliminary data.</text>
</comment>
<dbReference type="InterPro" id="IPR022536">
    <property type="entry name" value="EspC"/>
</dbReference>
<organism evidence="1 2">
    <name type="scientific">Amycolatopsis alkalitolerans</name>
    <dbReference type="NCBI Taxonomy" id="2547244"/>
    <lineage>
        <taxon>Bacteria</taxon>
        <taxon>Bacillati</taxon>
        <taxon>Actinomycetota</taxon>
        <taxon>Actinomycetes</taxon>
        <taxon>Pseudonocardiales</taxon>
        <taxon>Pseudonocardiaceae</taxon>
        <taxon>Amycolatopsis</taxon>
    </lineage>
</organism>
<evidence type="ECO:0000313" key="2">
    <source>
        <dbReference type="Proteomes" id="UP000305546"/>
    </source>
</evidence>
<dbReference type="EMBL" id="VDFW01000003">
    <property type="protein sequence ID" value="TNC28477.1"/>
    <property type="molecule type" value="Genomic_DNA"/>
</dbReference>
<name>A0A5C4M8I0_9PSEU</name>
<evidence type="ECO:0000313" key="1">
    <source>
        <dbReference type="EMBL" id="TNC28477.1"/>
    </source>
</evidence>
<gene>
    <name evidence="1" type="ORF">FG385_04135</name>
</gene>
<dbReference type="Proteomes" id="UP000305546">
    <property type="component" value="Unassembled WGS sequence"/>
</dbReference>
<sequence length="110" mass="11465">MVMTGKYQVDLQALKGHEPEVRGTADKVHEAIDATGAAQGLGDLNAFGLVGQVVALGVEYWIHSATSFVKGLGDAGHDLADKVGSAHEAMQNHEDTSKAKLAALGKEIQA</sequence>
<proteinExistence type="predicted"/>